<dbReference type="InterPro" id="IPR051453">
    <property type="entry name" value="MBL_Glyoxalase_II"/>
</dbReference>
<dbReference type="GO" id="GO:0016787">
    <property type="term" value="F:hydrolase activity"/>
    <property type="evidence" value="ECO:0007669"/>
    <property type="project" value="UniProtKB-KW"/>
</dbReference>
<dbReference type="InterPro" id="IPR036866">
    <property type="entry name" value="RibonucZ/Hydroxyglut_hydro"/>
</dbReference>
<organism evidence="2 3">
    <name type="scientific">Quadrisphaera granulorum</name>
    <dbReference type="NCBI Taxonomy" id="317664"/>
    <lineage>
        <taxon>Bacteria</taxon>
        <taxon>Bacillati</taxon>
        <taxon>Actinomycetota</taxon>
        <taxon>Actinomycetes</taxon>
        <taxon>Kineosporiales</taxon>
        <taxon>Kineosporiaceae</taxon>
        <taxon>Quadrisphaera</taxon>
    </lineage>
</organism>
<dbReference type="PANTHER" id="PTHR46233">
    <property type="entry name" value="HYDROXYACYLGLUTATHIONE HYDROLASE GLOC"/>
    <property type="match status" value="1"/>
</dbReference>
<keyword evidence="3" id="KW-1185">Reference proteome</keyword>
<dbReference type="AlphaFoldDB" id="A0A316AKT8"/>
<protein>
    <submittedName>
        <fullName evidence="2">Glyoxylase-like metal-dependent hydrolase (Beta-lactamase superfamily II)</fullName>
    </submittedName>
</protein>
<comment type="caution">
    <text evidence="2">The sequence shown here is derived from an EMBL/GenBank/DDBJ whole genome shotgun (WGS) entry which is preliminary data.</text>
</comment>
<evidence type="ECO:0000313" key="2">
    <source>
        <dbReference type="EMBL" id="PWJ50637.1"/>
    </source>
</evidence>
<proteinExistence type="predicted"/>
<dbReference type="Gene3D" id="3.60.15.10">
    <property type="entry name" value="Ribonuclease Z/Hydroxyacylglutathione hydrolase-like"/>
    <property type="match status" value="1"/>
</dbReference>
<dbReference type="InterPro" id="IPR001279">
    <property type="entry name" value="Metallo-B-lactamas"/>
</dbReference>
<sequence>MLDLRTVSVGPMDNRCYLLTDGRDGASGAWLLVDAAAEPERLLALLEEALPTAQRGEGLVVTTHRHDDHTGALAQVAAATGATTAAGDDDADAIPLAPDRRLKHGDVVTVGAHELGVTALRGHTPGSVALLLPPGALPGPDGEVGHLFTGDSLFPGGPGKTWSPEDFTSLMDDLEERVFAVLPDSTVVHPGHGETTTIGAERPRLGEYRARGW</sequence>
<dbReference type="RefSeq" id="WP_109775533.1">
    <property type="nucleotide sequence ID" value="NZ_QGDQ01000022.1"/>
</dbReference>
<dbReference type="OrthoDB" id="2971563at2"/>
<accession>A0A316AKT8</accession>
<dbReference type="SMART" id="SM00849">
    <property type="entry name" value="Lactamase_B"/>
    <property type="match status" value="1"/>
</dbReference>
<dbReference type="Proteomes" id="UP000245469">
    <property type="component" value="Unassembled WGS sequence"/>
</dbReference>
<gene>
    <name evidence="2" type="ORF">BXY45_12212</name>
</gene>
<dbReference type="SUPFAM" id="SSF56281">
    <property type="entry name" value="Metallo-hydrolase/oxidoreductase"/>
    <property type="match status" value="1"/>
</dbReference>
<dbReference type="PANTHER" id="PTHR46233:SF1">
    <property type="entry name" value="CONSERVED PROTEIN"/>
    <property type="match status" value="1"/>
</dbReference>
<feature type="domain" description="Metallo-beta-lactamase" evidence="1">
    <location>
        <begin position="13"/>
        <end position="192"/>
    </location>
</feature>
<reference evidence="2 3" key="1">
    <citation type="submission" date="2018-03" db="EMBL/GenBank/DDBJ databases">
        <title>Genomic Encyclopedia of Archaeal and Bacterial Type Strains, Phase II (KMG-II): from individual species to whole genera.</title>
        <authorList>
            <person name="Goeker M."/>
        </authorList>
    </citation>
    <scope>NUCLEOTIDE SEQUENCE [LARGE SCALE GENOMIC DNA]</scope>
    <source>
        <strain evidence="2 3">DSM 44889</strain>
    </source>
</reference>
<evidence type="ECO:0000313" key="3">
    <source>
        <dbReference type="Proteomes" id="UP000245469"/>
    </source>
</evidence>
<dbReference type="Pfam" id="PF00753">
    <property type="entry name" value="Lactamase_B"/>
    <property type="match status" value="1"/>
</dbReference>
<keyword evidence="2" id="KW-0378">Hydrolase</keyword>
<name>A0A316AKT8_9ACTN</name>
<evidence type="ECO:0000259" key="1">
    <source>
        <dbReference type="SMART" id="SM00849"/>
    </source>
</evidence>
<dbReference type="CDD" id="cd06262">
    <property type="entry name" value="metallo-hydrolase-like_MBL-fold"/>
    <property type="match status" value="1"/>
</dbReference>
<dbReference type="EMBL" id="QGDQ01000022">
    <property type="protein sequence ID" value="PWJ50637.1"/>
    <property type="molecule type" value="Genomic_DNA"/>
</dbReference>